<dbReference type="PROSITE" id="PS51892">
    <property type="entry name" value="SUBTILASE"/>
    <property type="match status" value="1"/>
</dbReference>
<evidence type="ECO:0000313" key="7">
    <source>
        <dbReference type="EMBL" id="ETI70455.1"/>
    </source>
</evidence>
<dbReference type="SUPFAM" id="SSF52743">
    <property type="entry name" value="Subtilisin-like"/>
    <property type="match status" value="1"/>
</dbReference>
<dbReference type="Pfam" id="PF00082">
    <property type="entry name" value="Peptidase_S8"/>
    <property type="match status" value="1"/>
</dbReference>
<protein>
    <submittedName>
        <fullName evidence="7">Intracellular serine protease</fullName>
    </submittedName>
</protein>
<dbReference type="CDD" id="cd07477">
    <property type="entry name" value="Peptidases_S8_Subtilisin_subset"/>
    <property type="match status" value="1"/>
</dbReference>
<dbReference type="RefSeq" id="WP_024026592.1">
    <property type="nucleotide sequence ID" value="NZ_ALAN01000015.1"/>
</dbReference>
<accession>A0AB94ITS8</accession>
<gene>
    <name evidence="7" type="ORF">BAVI_01864</name>
</gene>
<proteinExistence type="inferred from homology"/>
<dbReference type="Proteomes" id="UP000018877">
    <property type="component" value="Unassembled WGS sequence"/>
</dbReference>
<evidence type="ECO:0000256" key="4">
    <source>
        <dbReference type="ARBA" id="ARBA00022825"/>
    </source>
</evidence>
<dbReference type="PRINTS" id="PR00723">
    <property type="entry name" value="SUBTILISIN"/>
</dbReference>
<dbReference type="Gene3D" id="3.40.50.200">
    <property type="entry name" value="Peptidase S8/S53 domain"/>
    <property type="match status" value="1"/>
</dbReference>
<comment type="caution">
    <text evidence="5">Lacks conserved residue(s) required for the propagation of feature annotation.</text>
</comment>
<dbReference type="EMBL" id="ALAN01000015">
    <property type="protein sequence ID" value="ETI70455.1"/>
    <property type="molecule type" value="Genomic_DNA"/>
</dbReference>
<dbReference type="InterPro" id="IPR022398">
    <property type="entry name" value="Peptidase_S8_His-AS"/>
</dbReference>
<dbReference type="GO" id="GO:0006508">
    <property type="term" value="P:proteolysis"/>
    <property type="evidence" value="ECO:0007669"/>
    <property type="project" value="UniProtKB-KW"/>
</dbReference>
<reference evidence="7 8" key="1">
    <citation type="journal article" date="2014" name="Environ. Microbiol.">
        <title>The nitrate-ammonifying and nosZ-carrying bacterium Bacillus vireti is a potent source and sink for nitric and nitrous oxide under high nitrate conditions.</title>
        <authorList>
            <person name="Mania D."/>
            <person name="Heylen K."/>
            <person name="van Spanning R.J."/>
            <person name="Frostegard A."/>
        </authorList>
    </citation>
    <scope>NUCLEOTIDE SEQUENCE [LARGE SCALE GENOMIC DNA]</scope>
    <source>
        <strain evidence="7 8">LMG 21834</strain>
    </source>
</reference>
<dbReference type="GO" id="GO:0004252">
    <property type="term" value="F:serine-type endopeptidase activity"/>
    <property type="evidence" value="ECO:0007669"/>
    <property type="project" value="InterPro"/>
</dbReference>
<dbReference type="InterPro" id="IPR034202">
    <property type="entry name" value="Subtilisin_Carlsberg-like"/>
</dbReference>
<feature type="non-terminal residue" evidence="7">
    <location>
        <position position="1"/>
    </location>
</feature>
<dbReference type="InterPro" id="IPR023828">
    <property type="entry name" value="Peptidase_S8_Ser-AS"/>
</dbReference>
<feature type="domain" description="Peptidase S8/S53" evidence="6">
    <location>
        <begin position="14"/>
        <end position="224"/>
    </location>
</feature>
<organism evidence="7 8">
    <name type="scientific">Neobacillus vireti LMG 21834</name>
    <dbReference type="NCBI Taxonomy" id="1131730"/>
    <lineage>
        <taxon>Bacteria</taxon>
        <taxon>Bacillati</taxon>
        <taxon>Bacillota</taxon>
        <taxon>Bacilli</taxon>
        <taxon>Bacillales</taxon>
        <taxon>Bacillaceae</taxon>
        <taxon>Neobacillus</taxon>
    </lineage>
</organism>
<dbReference type="InterPro" id="IPR000209">
    <property type="entry name" value="Peptidase_S8/S53_dom"/>
</dbReference>
<keyword evidence="3" id="KW-0378">Hydrolase</keyword>
<name>A0AB94ITS8_9BACI</name>
<dbReference type="PROSITE" id="PS00137">
    <property type="entry name" value="SUBTILASE_HIS"/>
    <property type="match status" value="1"/>
</dbReference>
<comment type="similarity">
    <text evidence="1 5">Belongs to the peptidase S8 family.</text>
</comment>
<dbReference type="PROSITE" id="PS00138">
    <property type="entry name" value="SUBTILASE_SER"/>
    <property type="match status" value="1"/>
</dbReference>
<keyword evidence="2 7" id="KW-0645">Protease</keyword>
<dbReference type="PANTHER" id="PTHR43399:SF4">
    <property type="entry name" value="CELL WALL-ASSOCIATED PROTEASE"/>
    <property type="match status" value="1"/>
</dbReference>
<evidence type="ECO:0000256" key="2">
    <source>
        <dbReference type="ARBA" id="ARBA00022670"/>
    </source>
</evidence>
<dbReference type="AlphaFoldDB" id="A0AB94ITS8"/>
<evidence type="ECO:0000313" key="8">
    <source>
        <dbReference type="Proteomes" id="UP000018877"/>
    </source>
</evidence>
<keyword evidence="4" id="KW-0720">Serine protease</keyword>
<dbReference type="InterPro" id="IPR036852">
    <property type="entry name" value="Peptidase_S8/S53_dom_sf"/>
</dbReference>
<dbReference type="InterPro" id="IPR015500">
    <property type="entry name" value="Peptidase_S8_subtilisin-rel"/>
</dbReference>
<evidence type="ECO:0000256" key="1">
    <source>
        <dbReference type="ARBA" id="ARBA00011073"/>
    </source>
</evidence>
<evidence type="ECO:0000259" key="6">
    <source>
        <dbReference type="Pfam" id="PF00082"/>
    </source>
</evidence>
<comment type="caution">
    <text evidence="7">The sequence shown here is derived from an EMBL/GenBank/DDBJ whole genome shotgun (WGS) entry which is preliminary data.</text>
</comment>
<evidence type="ECO:0000256" key="5">
    <source>
        <dbReference type="PROSITE-ProRule" id="PRU01240"/>
    </source>
</evidence>
<keyword evidence="8" id="KW-1185">Reference proteome</keyword>
<dbReference type="InterPro" id="IPR051048">
    <property type="entry name" value="Peptidase_S8/S53_subtilisin"/>
</dbReference>
<evidence type="ECO:0000256" key="3">
    <source>
        <dbReference type="ARBA" id="ARBA00022801"/>
    </source>
</evidence>
<dbReference type="PANTHER" id="PTHR43399">
    <property type="entry name" value="SUBTILISIN-RELATED"/>
    <property type="match status" value="1"/>
</dbReference>
<sequence length="261" mass="27896">KDRIIGGRNFTKDDRSDQTIYKDYNGHGTHVAGTMAATANDLGVIGVAPEANLLIVKVLDKQGSGQYEWIINGIYYAIEQQVDIISMSLGGPADVPELHEAIQKAVASGILVVCAAGNEGDGRDSTNELSYPAAYNEVISVGATGLGRQISDFSNSNEEVDLVAPGENILSTFLNGNYAKLSGTSMATPHVSGALALIKAITNQAFERKLTEPELYAQLIRRTVPLGNSPKLEGNGILYLTTIDYLANLLSAEEKREVLNV</sequence>